<proteinExistence type="predicted"/>
<organism evidence="2 3">
    <name type="scientific">Melittangium boletus DSM 14713</name>
    <dbReference type="NCBI Taxonomy" id="1294270"/>
    <lineage>
        <taxon>Bacteria</taxon>
        <taxon>Pseudomonadati</taxon>
        <taxon>Myxococcota</taxon>
        <taxon>Myxococcia</taxon>
        <taxon>Myxococcales</taxon>
        <taxon>Cystobacterineae</taxon>
        <taxon>Archangiaceae</taxon>
        <taxon>Melittangium</taxon>
    </lineage>
</organism>
<dbReference type="RefSeq" id="WP_157775288.1">
    <property type="nucleotide sequence ID" value="NZ_CP022163.1"/>
</dbReference>
<dbReference type="KEGG" id="mbd:MEBOL_004013"/>
<gene>
    <name evidence="2" type="ORF">MEBOL_004013</name>
</gene>
<evidence type="ECO:0000313" key="2">
    <source>
        <dbReference type="EMBL" id="ATB30552.1"/>
    </source>
</evidence>
<protein>
    <recommendedName>
        <fullName evidence="1">ER-bound oxygenase mpaB/mpaB'/Rubber oxygenase catalytic domain-containing protein</fullName>
    </recommendedName>
</protein>
<evidence type="ECO:0000313" key="3">
    <source>
        <dbReference type="Proteomes" id="UP000217289"/>
    </source>
</evidence>
<sequence>MSRDFLMLDGHETSRLLDSMRARCDPLADAVIQELFAHGQVGSANALMKHLVAHETVALEQMPEPLRSYFAHSGRMPEWVDPELLHEGQAMFNRCGPLAVVALVCAALPTCYAGAQGVQVLHLTARMEKDILRRVVETAQLVVDVMGPGGLSPGGWGIRDAQKVRLMHAAVRYLVHRSGRWNPEWGQPVNQEDMAGTLLTFSVVTLRALVKLGYTPTRREAQAYYHAWRLVGFLMGVDERLLPERVEEGNALADIIFSRVFAPSEEGRAMTSVLIERLDHLLPGHIFEGVSASLIRYLVGDSTADLLAVPPSDGALSLLEPLRALGRLMEEGSDGGGMMARVCERFGRRLLKSIVWVGRGGERPPFRIPDVLRESWRVEEREGYPAGAA</sequence>
<dbReference type="PANTHER" id="PTHR37539">
    <property type="entry name" value="SECRETED PROTEIN-RELATED"/>
    <property type="match status" value="1"/>
</dbReference>
<dbReference type="EMBL" id="CP022163">
    <property type="protein sequence ID" value="ATB30552.1"/>
    <property type="molecule type" value="Genomic_DNA"/>
</dbReference>
<keyword evidence="3" id="KW-1185">Reference proteome</keyword>
<dbReference type="AlphaFoldDB" id="A0A250IHB3"/>
<evidence type="ECO:0000259" key="1">
    <source>
        <dbReference type="Pfam" id="PF09995"/>
    </source>
</evidence>
<dbReference type="Pfam" id="PF09995">
    <property type="entry name" value="MPAB_Lcp_cat"/>
    <property type="match status" value="1"/>
</dbReference>
<accession>A0A250IHB3</accession>
<feature type="domain" description="ER-bound oxygenase mpaB/mpaB'/Rubber oxygenase catalytic" evidence="1">
    <location>
        <begin position="100"/>
        <end position="328"/>
    </location>
</feature>
<name>A0A250IHB3_9BACT</name>
<dbReference type="OrthoDB" id="6072815at2"/>
<dbReference type="Proteomes" id="UP000217289">
    <property type="component" value="Chromosome"/>
</dbReference>
<dbReference type="PANTHER" id="PTHR37539:SF1">
    <property type="entry name" value="ER-BOUND OXYGENASE MPAB_MPAB'_RUBBER OXYGENASE CATALYTIC DOMAIN-CONTAINING PROTEIN"/>
    <property type="match status" value="1"/>
</dbReference>
<dbReference type="InterPro" id="IPR037473">
    <property type="entry name" value="Lcp-like"/>
</dbReference>
<reference evidence="2 3" key="1">
    <citation type="submission" date="2017-06" db="EMBL/GenBank/DDBJ databases">
        <authorList>
            <person name="Kim H.J."/>
            <person name="Triplett B.A."/>
        </authorList>
    </citation>
    <scope>NUCLEOTIDE SEQUENCE [LARGE SCALE GENOMIC DNA]</scope>
    <source>
        <strain evidence="2 3">DSM 14713</strain>
    </source>
</reference>
<dbReference type="InterPro" id="IPR018713">
    <property type="entry name" value="MPAB/Lcp_cat_dom"/>
</dbReference>
<dbReference type="GO" id="GO:0016491">
    <property type="term" value="F:oxidoreductase activity"/>
    <property type="evidence" value="ECO:0007669"/>
    <property type="project" value="InterPro"/>
</dbReference>